<sequence>MSGRSEKQQRRLMKAVEFTQQLLADLTDSSLIGVDLEGRDVVRVAAMPKTAIYHSQGLAFISRRKKGALLSVSSERVVLVWKKSMPDGSTVWSGPIFLKGKSWGAGFTVGFLNMRLCLALMNSKGLDSVLCPHHATAFNASFFVDMNGSKVRPIRTSSAGASTQVQTDAQGGMHARYYLLEACIVDISANGGYFGADMAMNQAIYGPGVDVHDVLECRVAPPPEFQPVYTLLNEYTKAVKREHRTLGPVHDRSMRGSRAAEAAAAAAVAHVAKEKAAAAAGSEAGEVGHSCSREVLTQPAAAMAAVPDATEAVLAGAAAKLGARQLSPVRVNLGQ</sequence>
<name>A0A9D4TJB6_CHLVU</name>
<protein>
    <recommendedName>
        <fullName evidence="1">Ysc84 actin-binding domain-containing protein</fullName>
    </recommendedName>
</protein>
<dbReference type="AlphaFoldDB" id="A0A9D4TJB6"/>
<dbReference type="OrthoDB" id="443981at2759"/>
<dbReference type="EMBL" id="SIDB01000010">
    <property type="protein sequence ID" value="KAI3427095.1"/>
    <property type="molecule type" value="Genomic_DNA"/>
</dbReference>
<evidence type="ECO:0000313" key="3">
    <source>
        <dbReference type="Proteomes" id="UP001055712"/>
    </source>
</evidence>
<keyword evidence="3" id="KW-1185">Reference proteome</keyword>
<dbReference type="InterPro" id="IPR007461">
    <property type="entry name" value="Ysc84_actin-binding"/>
</dbReference>
<feature type="domain" description="Ysc84 actin-binding" evidence="1">
    <location>
        <begin position="103"/>
        <end position="235"/>
    </location>
</feature>
<dbReference type="Pfam" id="PF04366">
    <property type="entry name" value="Ysc84"/>
    <property type="match status" value="1"/>
</dbReference>
<dbReference type="Proteomes" id="UP001055712">
    <property type="component" value="Unassembled WGS sequence"/>
</dbReference>
<comment type="caution">
    <text evidence="2">The sequence shown here is derived from an EMBL/GenBank/DDBJ whole genome shotgun (WGS) entry which is preliminary data.</text>
</comment>
<evidence type="ECO:0000313" key="2">
    <source>
        <dbReference type="EMBL" id="KAI3427095.1"/>
    </source>
</evidence>
<reference evidence="2" key="1">
    <citation type="journal article" date="2019" name="Plant J.">
        <title>Chlorella vulgaris genome assembly and annotation reveals the molecular basis for metabolic acclimation to high light conditions.</title>
        <authorList>
            <person name="Cecchin M."/>
            <person name="Marcolungo L."/>
            <person name="Rossato M."/>
            <person name="Girolomoni L."/>
            <person name="Cosentino E."/>
            <person name="Cuine S."/>
            <person name="Li-Beisson Y."/>
            <person name="Delledonne M."/>
            <person name="Ballottari M."/>
        </authorList>
    </citation>
    <scope>NUCLEOTIDE SEQUENCE</scope>
    <source>
        <strain evidence="2">211/11P</strain>
    </source>
</reference>
<proteinExistence type="predicted"/>
<gene>
    <name evidence="2" type="ORF">D9Q98_007034</name>
</gene>
<reference evidence="2" key="2">
    <citation type="submission" date="2020-11" db="EMBL/GenBank/DDBJ databases">
        <authorList>
            <person name="Cecchin M."/>
            <person name="Marcolungo L."/>
            <person name="Rossato M."/>
            <person name="Girolomoni L."/>
            <person name="Cosentino E."/>
            <person name="Cuine S."/>
            <person name="Li-Beisson Y."/>
            <person name="Delledonne M."/>
            <person name="Ballottari M."/>
        </authorList>
    </citation>
    <scope>NUCLEOTIDE SEQUENCE</scope>
    <source>
        <strain evidence="2">211/11P</strain>
        <tissue evidence="2">Whole cell</tissue>
    </source>
</reference>
<organism evidence="2 3">
    <name type="scientific">Chlorella vulgaris</name>
    <name type="common">Green alga</name>
    <dbReference type="NCBI Taxonomy" id="3077"/>
    <lineage>
        <taxon>Eukaryota</taxon>
        <taxon>Viridiplantae</taxon>
        <taxon>Chlorophyta</taxon>
        <taxon>core chlorophytes</taxon>
        <taxon>Trebouxiophyceae</taxon>
        <taxon>Chlorellales</taxon>
        <taxon>Chlorellaceae</taxon>
        <taxon>Chlorella clade</taxon>
        <taxon>Chlorella</taxon>
    </lineage>
</organism>
<accession>A0A9D4TJB6</accession>
<evidence type="ECO:0000259" key="1">
    <source>
        <dbReference type="Pfam" id="PF04366"/>
    </source>
</evidence>